<reference evidence="2 3" key="1">
    <citation type="submission" date="2024-09" db="EMBL/GenBank/DDBJ databases">
        <title>The Natural Products Discovery Center: Release of the First 8490 Sequenced Strains for Exploring Actinobacteria Biosynthetic Diversity.</title>
        <authorList>
            <person name="Kalkreuter E."/>
            <person name="Kautsar S.A."/>
            <person name="Yang D."/>
            <person name="Bader C.D."/>
            <person name="Teijaro C.N."/>
            <person name="Fluegel L."/>
            <person name="Davis C.M."/>
            <person name="Simpson J.R."/>
            <person name="Lauterbach L."/>
            <person name="Steele A.D."/>
            <person name="Gui C."/>
            <person name="Meng S."/>
            <person name="Li G."/>
            <person name="Viehrig K."/>
            <person name="Ye F."/>
            <person name="Su P."/>
            <person name="Kiefer A.F."/>
            <person name="Nichols A."/>
            <person name="Cepeda A.J."/>
            <person name="Yan W."/>
            <person name="Fan B."/>
            <person name="Jiang Y."/>
            <person name="Adhikari A."/>
            <person name="Zheng C.-J."/>
            <person name="Schuster L."/>
            <person name="Cowan T.M."/>
            <person name="Smanski M.J."/>
            <person name="Chevrette M.G."/>
            <person name="De Carvalho L.P.S."/>
            <person name="Shen B."/>
        </authorList>
    </citation>
    <scope>NUCLEOTIDE SEQUENCE [LARGE SCALE GENOMIC DNA]</scope>
    <source>
        <strain evidence="2 3">NPDC057399</strain>
    </source>
</reference>
<evidence type="ECO:0000313" key="3">
    <source>
        <dbReference type="Proteomes" id="UP001600650"/>
    </source>
</evidence>
<accession>A0ABW6JFI3</accession>
<organism evidence="2 3">
    <name type="scientific">Streptomyces cellulosae</name>
    <dbReference type="NCBI Taxonomy" id="1968"/>
    <lineage>
        <taxon>Bacteria</taxon>
        <taxon>Bacillati</taxon>
        <taxon>Actinomycetota</taxon>
        <taxon>Actinomycetes</taxon>
        <taxon>Kitasatosporales</taxon>
        <taxon>Streptomycetaceae</taxon>
        <taxon>Streptomyces</taxon>
    </lineage>
</organism>
<protein>
    <submittedName>
        <fullName evidence="2">Uncharacterized protein</fullName>
    </submittedName>
</protein>
<feature type="region of interest" description="Disordered" evidence="1">
    <location>
        <begin position="30"/>
        <end position="66"/>
    </location>
</feature>
<sequence>MPSYDDDYLDLLTDQLGARATVQPDLADALEQRPLTEAPLELDRSVSTARWKAESAAPPDPPDTRS</sequence>
<gene>
    <name evidence="2" type="ORF">ACFU0X_10495</name>
</gene>
<proteinExistence type="predicted"/>
<evidence type="ECO:0000313" key="2">
    <source>
        <dbReference type="EMBL" id="MFE7963467.1"/>
    </source>
</evidence>
<comment type="caution">
    <text evidence="2">The sequence shown here is derived from an EMBL/GenBank/DDBJ whole genome shotgun (WGS) entry which is preliminary data.</text>
</comment>
<dbReference type="EMBL" id="JBHVBU010000021">
    <property type="protein sequence ID" value="MFE7963467.1"/>
    <property type="molecule type" value="Genomic_DNA"/>
</dbReference>
<dbReference type="Proteomes" id="UP001600650">
    <property type="component" value="Unassembled WGS sequence"/>
</dbReference>
<dbReference type="RefSeq" id="WP_381726267.1">
    <property type="nucleotide sequence ID" value="NZ_JBHVBU010000021.1"/>
</dbReference>
<keyword evidence="3" id="KW-1185">Reference proteome</keyword>
<evidence type="ECO:0000256" key="1">
    <source>
        <dbReference type="SAM" id="MobiDB-lite"/>
    </source>
</evidence>
<name>A0ABW6JFI3_STRCE</name>